<comment type="caution">
    <text evidence="1">The sequence shown here is derived from an EMBL/GenBank/DDBJ whole genome shotgun (WGS) entry which is preliminary data.</text>
</comment>
<dbReference type="PANTHER" id="PTHR36124">
    <property type="match status" value="1"/>
</dbReference>
<dbReference type="PANTHER" id="PTHR36124:SF1">
    <property type="entry name" value="ER-BOUND OXYGENASE MPAB_MPAB'_RUBBER OXYGENASE CATALYTIC DOMAIN-CONTAINING PROTEIN"/>
    <property type="match status" value="1"/>
</dbReference>
<keyword evidence="2" id="KW-1185">Reference proteome</keyword>
<dbReference type="EMBL" id="JAQNDN010000022">
    <property type="protein sequence ID" value="MDC0673337.1"/>
    <property type="molecule type" value="Genomic_DNA"/>
</dbReference>
<sequence>MTSPCLDAERDHLAIMGRLFRGDFALEIRLGAALALFRVFAVPRISGLLAQTRAWERRPQQRLDRTVDLLSVLVEQGYDSGAGAAALARLNAVHARHAIANEDFVYVLAAFVTEPERVIGRYGKRPLRPVERTAAYVFWREVGVRMGIREIPGSFAAMQRFQMEYDARHRHFAACNQVTAEGALAAISRVVPAPLRGAVREVVLALLEPEVRRACGFAGEEPRLGRALDVLVAARRRVCGWLSN</sequence>
<accession>A0ABT5BGQ9</accession>
<name>A0ABT5BGQ9_9BACT</name>
<evidence type="ECO:0000313" key="1">
    <source>
        <dbReference type="EMBL" id="MDC0673337.1"/>
    </source>
</evidence>
<proteinExistence type="predicted"/>
<protein>
    <submittedName>
        <fullName evidence="1">Oxygenase MpaB family protein</fullName>
    </submittedName>
</protein>
<dbReference type="InterPro" id="IPR046366">
    <property type="entry name" value="MPAB"/>
</dbReference>
<organism evidence="1 2">
    <name type="scientific">Nannocystis radixulma</name>
    <dbReference type="NCBI Taxonomy" id="2995305"/>
    <lineage>
        <taxon>Bacteria</taxon>
        <taxon>Pseudomonadati</taxon>
        <taxon>Myxococcota</taxon>
        <taxon>Polyangia</taxon>
        <taxon>Nannocystales</taxon>
        <taxon>Nannocystaceae</taxon>
        <taxon>Nannocystis</taxon>
    </lineage>
</organism>
<dbReference type="Proteomes" id="UP001217838">
    <property type="component" value="Unassembled WGS sequence"/>
</dbReference>
<evidence type="ECO:0000313" key="2">
    <source>
        <dbReference type="Proteomes" id="UP001217838"/>
    </source>
</evidence>
<reference evidence="1 2" key="1">
    <citation type="submission" date="2022-11" db="EMBL/GenBank/DDBJ databases">
        <title>Minimal conservation of predation-associated metabolite biosynthetic gene clusters underscores biosynthetic potential of Myxococcota including descriptions for ten novel species: Archangium lansinium sp. nov., Myxococcus landrumus sp. nov., Nannocystis bai.</title>
        <authorList>
            <person name="Ahearne A."/>
            <person name="Stevens C."/>
            <person name="Dowd S."/>
        </authorList>
    </citation>
    <scope>NUCLEOTIDE SEQUENCE [LARGE SCALE GENOMIC DNA]</scope>
    <source>
        <strain evidence="1 2">NCELM</strain>
    </source>
</reference>
<gene>
    <name evidence="1" type="ORF">POL58_36675</name>
</gene>